<proteinExistence type="predicted"/>
<reference evidence="2" key="1">
    <citation type="submission" date="2009-02" db="EMBL/GenBank/DDBJ databases">
        <title>Annotation of Streptomyces griseoflavus strain Tu4000.</title>
        <authorList>
            <consortium name="The Broad Institute Genome Sequencing Platform"/>
            <consortium name="Broad Institute Microbial Sequencing Center"/>
            <person name="Fischbach M."/>
            <person name="Godfrey P."/>
            <person name="Ward D."/>
            <person name="Young S."/>
            <person name="Zeng Q."/>
            <person name="Koehrsen M."/>
            <person name="Alvarado L."/>
            <person name="Berlin A.M."/>
            <person name="Bochicchio J."/>
            <person name="Borenstein D."/>
            <person name="Chapman S.B."/>
            <person name="Chen Z."/>
            <person name="Engels R."/>
            <person name="Freedman E."/>
            <person name="Gellesch M."/>
            <person name="Goldberg J."/>
            <person name="Griggs A."/>
            <person name="Gujja S."/>
            <person name="Heilman E.R."/>
            <person name="Heiman D.I."/>
            <person name="Hepburn T.A."/>
            <person name="Howarth C."/>
            <person name="Jen D."/>
            <person name="Larson L."/>
            <person name="Lewis B."/>
            <person name="Mehta T."/>
            <person name="Park D."/>
            <person name="Pearson M."/>
            <person name="Richards J."/>
            <person name="Roberts A."/>
            <person name="Saif S."/>
            <person name="Shea T.D."/>
            <person name="Shenoy N."/>
            <person name="Sisk P."/>
            <person name="Stolte C."/>
            <person name="Sykes S.N."/>
            <person name="Thomson T."/>
            <person name="Walk T."/>
            <person name="White J."/>
            <person name="Yandava C."/>
            <person name="Straight P."/>
            <person name="Clardy J."/>
            <person name="Hung D."/>
            <person name="Kolter R."/>
            <person name="Mekalanos J."/>
            <person name="Walker S."/>
            <person name="Walsh C.T."/>
            <person name="Wieland-Brown L.C."/>
            <person name="Haas B."/>
            <person name="Nusbaum C."/>
            <person name="Birren B."/>
        </authorList>
    </citation>
    <scope>NUCLEOTIDE SEQUENCE [LARGE SCALE GENOMIC DNA]</scope>
    <source>
        <strain evidence="2">Tu4000</strain>
    </source>
</reference>
<protein>
    <recommendedName>
        <fullName evidence="4">Secreted protein</fullName>
    </recommendedName>
</protein>
<name>D9XLQ6_9ACTN</name>
<feature type="chain" id="PRO_5003132305" description="Secreted protein" evidence="1">
    <location>
        <begin position="28"/>
        <end position="115"/>
    </location>
</feature>
<gene>
    <name evidence="2" type="ORF">SSRG_06016</name>
</gene>
<sequence length="115" mass="11779">MNAFTSFAAATTAAAVLAIGLAGGATAAGHTPSAHDGVTERAAASGTAPACIERTSVTNKPEGGVRVHLRNFCGRTMHVKVVVKNWSDSGCKSMPNGSGWLFQTVGGRYDRTVVC</sequence>
<dbReference type="HOGENOM" id="CLU_180107_0_0_11"/>
<dbReference type="STRING" id="467200.SSRG_06016"/>
<dbReference type="RefSeq" id="WP_004936115.1">
    <property type="nucleotide sequence ID" value="NZ_GG657758.1"/>
</dbReference>
<organism evidence="2 3">
    <name type="scientific">Streptomyces griseoflavus Tu4000</name>
    <dbReference type="NCBI Taxonomy" id="467200"/>
    <lineage>
        <taxon>Bacteria</taxon>
        <taxon>Bacillati</taxon>
        <taxon>Actinomycetota</taxon>
        <taxon>Actinomycetes</taxon>
        <taxon>Kitasatosporales</taxon>
        <taxon>Streptomycetaceae</taxon>
        <taxon>Streptomyces</taxon>
    </lineage>
</organism>
<evidence type="ECO:0000313" key="2">
    <source>
        <dbReference type="EMBL" id="EFL43212.1"/>
    </source>
</evidence>
<dbReference type="OrthoDB" id="4249672at2"/>
<feature type="signal peptide" evidence="1">
    <location>
        <begin position="1"/>
        <end position="27"/>
    </location>
</feature>
<dbReference type="Gene3D" id="2.60.40.20">
    <property type="entry name" value="Alpha-amylase inhibitor"/>
    <property type="match status" value="1"/>
</dbReference>
<dbReference type="AlphaFoldDB" id="D9XLQ6"/>
<evidence type="ECO:0000256" key="1">
    <source>
        <dbReference type="SAM" id="SignalP"/>
    </source>
</evidence>
<dbReference type="GO" id="GO:0015066">
    <property type="term" value="F:alpha-amylase inhibitor activity"/>
    <property type="evidence" value="ECO:0007669"/>
    <property type="project" value="InterPro"/>
</dbReference>
<dbReference type="EMBL" id="GG657758">
    <property type="protein sequence ID" value="EFL43212.1"/>
    <property type="molecule type" value="Genomic_DNA"/>
</dbReference>
<keyword evidence="1" id="KW-0732">Signal</keyword>
<dbReference type="Proteomes" id="UP000002968">
    <property type="component" value="Unassembled WGS sequence"/>
</dbReference>
<evidence type="ECO:0000313" key="3">
    <source>
        <dbReference type="Proteomes" id="UP000002968"/>
    </source>
</evidence>
<evidence type="ECO:0008006" key="4">
    <source>
        <dbReference type="Google" id="ProtNLM"/>
    </source>
</evidence>
<dbReference type="eggNOG" id="ENOG502ZQK0">
    <property type="taxonomic scope" value="Bacteria"/>
</dbReference>
<accession>D9XLQ6</accession>
<dbReference type="InterPro" id="IPR036379">
    <property type="entry name" value="A-amylase_inhib_sf"/>
</dbReference>
<keyword evidence="3" id="KW-1185">Reference proteome</keyword>